<keyword evidence="1" id="KW-1133">Transmembrane helix</keyword>
<feature type="transmembrane region" description="Helical" evidence="1">
    <location>
        <begin position="21"/>
        <end position="46"/>
    </location>
</feature>
<keyword evidence="1" id="KW-0472">Membrane</keyword>
<organism evidence="2">
    <name type="scientific">Streptomyces sp. gb1(2016)</name>
    <dbReference type="NCBI Taxonomy" id="1828321"/>
    <lineage>
        <taxon>Bacteria</taxon>
        <taxon>Bacillati</taxon>
        <taxon>Actinomycetota</taxon>
        <taxon>Actinomycetes</taxon>
        <taxon>Kitasatosporales</taxon>
        <taxon>Streptomycetaceae</taxon>
        <taxon>Streptomyces</taxon>
    </lineage>
</organism>
<dbReference type="RefSeq" id="WP_147984329.1">
    <property type="nucleotide sequence ID" value="NZ_RDBM01000035.1"/>
</dbReference>
<reference evidence="2" key="1">
    <citation type="submission" date="2018-10" db="EMBL/GenBank/DDBJ databases">
        <authorList>
            <person name="Hariharan J."/>
            <person name="Choudoir M.J."/>
            <person name="Diebold P."/>
            <person name="Panke-Buisse K."/>
            <person name="Campbell A.N."/>
            <person name="Buckley D.H."/>
        </authorList>
    </citation>
    <scope>NUCLEOTIDE SEQUENCE</scope>
    <source>
        <strain evidence="2">Gb1</strain>
    </source>
</reference>
<comment type="caution">
    <text evidence="2">The sequence shown here is derived from an EMBL/GenBank/DDBJ whole genome shotgun (WGS) entry which is preliminary data.</text>
</comment>
<feature type="transmembrane region" description="Helical" evidence="1">
    <location>
        <begin position="84"/>
        <end position="105"/>
    </location>
</feature>
<accession>A0A652KXI2</accession>
<sequence>MGIRRATKGIAEFLVETVGEAVAEMVLGLLACALLIGLVLTAYLSWSFSPRLTVAGAALLGLFLAHGAWQAFREPVRRRRRGWAAVAAAGFTLAAATAVFLLLYATDCACL</sequence>
<gene>
    <name evidence="2" type="ORF">EAO74_20505</name>
</gene>
<dbReference type="AlphaFoldDB" id="A0A652KXI2"/>
<dbReference type="EMBL" id="RDBM01000035">
    <property type="protein sequence ID" value="TXS28277.1"/>
    <property type="molecule type" value="Genomic_DNA"/>
</dbReference>
<name>A0A652KXI2_9ACTN</name>
<keyword evidence="1" id="KW-0812">Transmembrane</keyword>
<proteinExistence type="predicted"/>
<protein>
    <submittedName>
        <fullName evidence="2">Lysine transporter LysE</fullName>
    </submittedName>
</protein>
<feature type="transmembrane region" description="Helical" evidence="1">
    <location>
        <begin position="52"/>
        <end position="72"/>
    </location>
</feature>
<evidence type="ECO:0000256" key="1">
    <source>
        <dbReference type="SAM" id="Phobius"/>
    </source>
</evidence>
<evidence type="ECO:0000313" key="2">
    <source>
        <dbReference type="EMBL" id="TXS28277.1"/>
    </source>
</evidence>